<dbReference type="EMBL" id="BMGK01000006">
    <property type="protein sequence ID" value="GGD93604.1"/>
    <property type="molecule type" value="Genomic_DNA"/>
</dbReference>
<evidence type="ECO:0000313" key="3">
    <source>
        <dbReference type="Proteomes" id="UP000652231"/>
    </source>
</evidence>
<evidence type="ECO:0000313" key="2">
    <source>
        <dbReference type="EMBL" id="GGD93604.1"/>
    </source>
</evidence>
<dbReference type="AlphaFoldDB" id="A0A8J2YB54"/>
<name>A0A8J2YB54_9FLAO</name>
<organism evidence="2 3">
    <name type="scientific">Planktosalinus lacus</name>
    <dbReference type="NCBI Taxonomy" id="1526573"/>
    <lineage>
        <taxon>Bacteria</taxon>
        <taxon>Pseudomonadati</taxon>
        <taxon>Bacteroidota</taxon>
        <taxon>Flavobacteriia</taxon>
        <taxon>Flavobacteriales</taxon>
        <taxon>Flavobacteriaceae</taxon>
        <taxon>Planktosalinus</taxon>
    </lineage>
</organism>
<gene>
    <name evidence="2" type="ORF">GCM10011312_16700</name>
</gene>
<evidence type="ECO:0008006" key="4">
    <source>
        <dbReference type="Google" id="ProtNLM"/>
    </source>
</evidence>
<keyword evidence="3" id="KW-1185">Reference proteome</keyword>
<dbReference type="RefSeq" id="WP_188441475.1">
    <property type="nucleotide sequence ID" value="NZ_BMGK01000006.1"/>
</dbReference>
<accession>A0A8J2YB54</accession>
<reference evidence="2" key="1">
    <citation type="journal article" date="2014" name="Int. J. Syst. Evol. Microbiol.">
        <title>Complete genome sequence of Corynebacterium casei LMG S-19264T (=DSM 44701T), isolated from a smear-ripened cheese.</title>
        <authorList>
            <consortium name="US DOE Joint Genome Institute (JGI-PGF)"/>
            <person name="Walter F."/>
            <person name="Albersmeier A."/>
            <person name="Kalinowski J."/>
            <person name="Ruckert C."/>
        </authorList>
    </citation>
    <scope>NUCLEOTIDE SEQUENCE</scope>
    <source>
        <strain evidence="2">CGMCC 1.12924</strain>
    </source>
</reference>
<dbReference type="Proteomes" id="UP000652231">
    <property type="component" value="Unassembled WGS sequence"/>
</dbReference>
<proteinExistence type="predicted"/>
<feature type="chain" id="PRO_5035240465" description="Glutaredoxin domain-containing protein" evidence="1">
    <location>
        <begin position="21"/>
        <end position="199"/>
    </location>
</feature>
<feature type="signal peptide" evidence="1">
    <location>
        <begin position="1"/>
        <end position="20"/>
    </location>
</feature>
<evidence type="ECO:0000256" key="1">
    <source>
        <dbReference type="SAM" id="SignalP"/>
    </source>
</evidence>
<comment type="caution">
    <text evidence="2">The sequence shown here is derived from an EMBL/GenBank/DDBJ whole genome shotgun (WGS) entry which is preliminary data.</text>
</comment>
<keyword evidence="1" id="KW-0732">Signal</keyword>
<reference evidence="2" key="2">
    <citation type="submission" date="2020-09" db="EMBL/GenBank/DDBJ databases">
        <authorList>
            <person name="Sun Q."/>
            <person name="Zhou Y."/>
        </authorList>
    </citation>
    <scope>NUCLEOTIDE SEQUENCE</scope>
    <source>
        <strain evidence="2">CGMCC 1.12924</strain>
    </source>
</reference>
<protein>
    <recommendedName>
        <fullName evidence="4">Glutaredoxin domain-containing protein</fullName>
    </recommendedName>
</protein>
<sequence length="199" mass="22828">MKFKLLLTLLSILYCTVFYAQDKRITIEDEQVKNRLLIYASNNTLTDLDVAITLKGTGFRQRRGVPRKVRVPGRSKVNLISVVIERDQEPKYTYTMEVSDSLTRRSLVKQFELIKIKPSKLITLYKPDNCSNCEDIITGLDESPFIYKTITLSENETIKTQLAPYVPNLETTDKMIVMLGGNLYPEIETAEALLEELQK</sequence>